<sequence>MQGYSRLEREAYRAHVRYGGVSNQEEFFAGIFKRKCGKCDQVFIFGHKQKTCECCKRKFKAANKARWSVSSRRKGDLSAEQIIANSRFKKFRPKADKIASGHLPKDRPEVCRGVIYSILGQPWRSPGISDSEAYRLRYQNDNSYAIAERLRRQMRKAKKRDGISEVIRSAIRRHGSSRAVEDRIGYTIDDLMRHIEASFSEGMDWRAFRSGEIHIDHVMPQSYFDTSCDEQWRACWALSNLRPMWARDNLAKSDRLPCGGRGRRNGKA</sequence>
<dbReference type="GO" id="GO:0004519">
    <property type="term" value="F:endonuclease activity"/>
    <property type="evidence" value="ECO:0007669"/>
    <property type="project" value="UniProtKB-KW"/>
</dbReference>
<dbReference type="Proteomes" id="UP000671938">
    <property type="component" value="Segment"/>
</dbReference>
<organism evidence="1 2">
    <name type="scientific">Xanthomonas phage FoX1</name>
    <dbReference type="NCBI Taxonomy" id="2723897"/>
    <lineage>
        <taxon>Viruses</taxon>
        <taxon>Duplodnaviria</taxon>
        <taxon>Heunggongvirae</taxon>
        <taxon>Uroviricota</taxon>
        <taxon>Caudoviricetes</taxon>
        <taxon>Foxunavirus</taxon>
        <taxon>Foxunavirus fox1</taxon>
    </lineage>
</organism>
<keyword evidence="1" id="KW-0378">Hydrolase</keyword>
<reference evidence="2" key="1">
    <citation type="submission" date="2020-03" db="EMBL/GenBank/DDBJ databases">
        <title>Development of an integrated pest management strategy to control Xanthomonas campestris pv. campestris by using bacteriophages.</title>
        <authorList>
            <person name="Holtappels D."/>
            <person name="Rombouts S."/>
            <person name="Lavigne R."/>
            <person name="Wagemans J."/>
        </authorList>
    </citation>
    <scope>NUCLEOTIDE SEQUENCE [LARGE SCALE GENOMIC DNA]</scope>
</reference>
<dbReference type="EMBL" id="MT161381">
    <property type="protein sequence ID" value="QJB21819.1"/>
    <property type="molecule type" value="Genomic_DNA"/>
</dbReference>
<keyword evidence="1" id="KW-0540">Nuclease</keyword>
<name>A0A858NMR7_9CAUD</name>
<evidence type="ECO:0000313" key="2">
    <source>
        <dbReference type="Proteomes" id="UP000671938"/>
    </source>
</evidence>
<proteinExistence type="predicted"/>
<accession>A0A858NMR7</accession>
<keyword evidence="2" id="KW-1185">Reference proteome</keyword>
<protein>
    <submittedName>
        <fullName evidence="1">HNH endonuclease</fullName>
    </submittedName>
</protein>
<gene>
    <name evidence="1" type="ORF">XccvBFoX1_gp80</name>
</gene>
<evidence type="ECO:0000313" key="1">
    <source>
        <dbReference type="EMBL" id="QJB21819.1"/>
    </source>
</evidence>
<keyword evidence="1" id="KW-0255">Endonuclease</keyword>